<dbReference type="Gene3D" id="3.40.50.300">
    <property type="entry name" value="P-loop containing nucleotide triphosphate hydrolases"/>
    <property type="match status" value="1"/>
</dbReference>
<feature type="transmembrane region" description="Helical" evidence="7">
    <location>
        <begin position="53"/>
        <end position="70"/>
    </location>
</feature>
<dbReference type="NCBIfam" id="TIGR02857">
    <property type="entry name" value="CydD"/>
    <property type="match status" value="1"/>
</dbReference>
<keyword evidence="11" id="KW-1185">Reference proteome</keyword>
<dbReference type="InterPro" id="IPR039421">
    <property type="entry name" value="Type_1_exporter"/>
</dbReference>
<sequence length="557" mass="57556">MRPFDPALLRAVPEVRRPLAVLGAVGIAQGATTIATAFALTGVVVALATDAPLGAALGWLVLLFVVRGLLTTIGEYAAARAGADVSTALRRRLLGAWTRAGRATTDDPAARLTLATAGCTSIEPYAARFLPALVAAAVVPAGAVLALLFVDWASALVVVLTLPLLPLFAALIGRTTAEETQRRWRSLADLSGHFLDVVRGLPTLVNYGRAERQLDGIRQVSDRHRLTTVRTLRLAFLSTGALELLATISVAIVAVLCGVRLAHGSMPLDSALLAILLAPEAYWPIRRVGQEFHSAADGATAIAAILGELGELGTIPIDRKPGGAPTCNSPTSSPATNPTTAQLARVAVDAVTYTYPGAAEPVIRDLSLVADAGLTVLTGASGVGKTTVVELIAGLRQPDTGRVTAPRCHLVTQRPFLPTGTLRACLALGNGAGPDAQWAALRQVGLDGFVAALPNGLDTVVGDDGFGLSAGQGARIGLARALLAPETVILLDEPTAHLDDASAELAHSAISLLAQRACVIAITHRHELLDHAQHHVHLTGAALGGRGRGIRPKGGAR</sequence>
<evidence type="ECO:0000313" key="10">
    <source>
        <dbReference type="EMBL" id="CCI51272.1"/>
    </source>
</evidence>
<dbReference type="Pfam" id="PF00664">
    <property type="entry name" value="ABC_membrane"/>
    <property type="match status" value="1"/>
</dbReference>
<dbReference type="EMBL" id="CAJC01000001">
    <property type="protein sequence ID" value="CCI51272.1"/>
    <property type="molecule type" value="Genomic_DNA"/>
</dbReference>
<feature type="transmembrane region" description="Helical" evidence="7">
    <location>
        <begin position="129"/>
        <end position="149"/>
    </location>
</feature>
<dbReference type="InterPro" id="IPR003439">
    <property type="entry name" value="ABC_transporter-like_ATP-bd"/>
</dbReference>
<feature type="domain" description="ABC transmembrane type-1" evidence="9">
    <location>
        <begin position="20"/>
        <end position="297"/>
    </location>
</feature>
<dbReference type="PANTHER" id="PTHR24221">
    <property type="entry name" value="ATP-BINDING CASSETTE SUB-FAMILY B"/>
    <property type="match status" value="1"/>
</dbReference>
<evidence type="ECO:0000256" key="5">
    <source>
        <dbReference type="ARBA" id="ARBA00022989"/>
    </source>
</evidence>
<dbReference type="GO" id="GO:0005524">
    <property type="term" value="F:ATP binding"/>
    <property type="evidence" value="ECO:0007669"/>
    <property type="project" value="UniProtKB-KW"/>
</dbReference>
<reference evidence="10 11" key="1">
    <citation type="journal article" date="2013" name="ISME J.">
        <title>A metabolic model for members of the genus Tetrasphaera involved in enhanced biological phosphorus removal.</title>
        <authorList>
            <person name="Kristiansen R."/>
            <person name="Nguyen H.T.T."/>
            <person name="Saunders A.M."/>
            <person name="Nielsen J.L."/>
            <person name="Wimmer R."/>
            <person name="Le V.Q."/>
            <person name="McIlroy S.J."/>
            <person name="Petrovski S."/>
            <person name="Seviour R.J."/>
            <person name="Calteau A."/>
            <person name="Nielsen K.L."/>
            <person name="Nielsen P.H."/>
        </authorList>
    </citation>
    <scope>NUCLEOTIDE SEQUENCE [LARGE SCALE GENOMIC DNA]</scope>
    <source>
        <strain evidence="10 11">Ben 74</strain>
    </source>
</reference>
<dbReference type="PROSITE" id="PS50929">
    <property type="entry name" value="ABC_TM1F"/>
    <property type="match status" value="1"/>
</dbReference>
<dbReference type="AlphaFoldDB" id="A0A077M910"/>
<keyword evidence="5 7" id="KW-1133">Transmembrane helix</keyword>
<dbReference type="Gene3D" id="1.20.1560.10">
    <property type="entry name" value="ABC transporter type 1, transmembrane domain"/>
    <property type="match status" value="1"/>
</dbReference>
<evidence type="ECO:0000259" key="9">
    <source>
        <dbReference type="PROSITE" id="PS50929"/>
    </source>
</evidence>
<dbReference type="InterPro" id="IPR014216">
    <property type="entry name" value="ABC_transptr_CydD"/>
</dbReference>
<dbReference type="PANTHER" id="PTHR24221:SF590">
    <property type="entry name" value="COMPONENT LINKED WITH THE ASSEMBLY OF CYTOCHROME' TRANSPORT TRANSMEMBRANE ATP-BINDING PROTEIN ABC TRANSPORTER CYDD-RELATED"/>
    <property type="match status" value="1"/>
</dbReference>
<evidence type="ECO:0000256" key="4">
    <source>
        <dbReference type="ARBA" id="ARBA00022840"/>
    </source>
</evidence>
<dbReference type="SMART" id="SM00382">
    <property type="entry name" value="AAA"/>
    <property type="match status" value="1"/>
</dbReference>
<organism evidence="10 11">
    <name type="scientific">Nostocoides jenkinsii Ben 74</name>
    <dbReference type="NCBI Taxonomy" id="1193518"/>
    <lineage>
        <taxon>Bacteria</taxon>
        <taxon>Bacillati</taxon>
        <taxon>Actinomycetota</taxon>
        <taxon>Actinomycetes</taxon>
        <taxon>Micrococcales</taxon>
        <taxon>Intrasporangiaceae</taxon>
        <taxon>Nostocoides</taxon>
    </lineage>
</organism>
<feature type="transmembrane region" description="Helical" evidence="7">
    <location>
        <begin position="21"/>
        <end position="47"/>
    </location>
</feature>
<dbReference type="OrthoDB" id="3237158at2"/>
<keyword evidence="3" id="KW-0547">Nucleotide-binding</keyword>
<name>A0A077M910_9MICO</name>
<dbReference type="CDD" id="cd18584">
    <property type="entry name" value="ABC_6TM_AarD_CydD"/>
    <property type="match status" value="1"/>
</dbReference>
<dbReference type="GO" id="GO:0042883">
    <property type="term" value="P:cysteine transport"/>
    <property type="evidence" value="ECO:0007669"/>
    <property type="project" value="InterPro"/>
</dbReference>
<proteinExistence type="predicted"/>
<evidence type="ECO:0000256" key="1">
    <source>
        <dbReference type="ARBA" id="ARBA00004651"/>
    </source>
</evidence>
<keyword evidence="6 7" id="KW-0472">Membrane</keyword>
<comment type="subcellular location">
    <subcellularLocation>
        <location evidence="1">Cell membrane</location>
        <topology evidence="1">Multi-pass membrane protein</topology>
    </subcellularLocation>
</comment>
<dbReference type="InterPro" id="IPR003593">
    <property type="entry name" value="AAA+_ATPase"/>
</dbReference>
<feature type="domain" description="ABC transporter" evidence="8">
    <location>
        <begin position="346"/>
        <end position="557"/>
    </location>
</feature>
<keyword evidence="2 7" id="KW-0812">Transmembrane</keyword>
<dbReference type="GO" id="GO:0140359">
    <property type="term" value="F:ABC-type transporter activity"/>
    <property type="evidence" value="ECO:0007669"/>
    <property type="project" value="InterPro"/>
</dbReference>
<evidence type="ECO:0000256" key="3">
    <source>
        <dbReference type="ARBA" id="ARBA00022741"/>
    </source>
</evidence>
<dbReference type="GO" id="GO:0005886">
    <property type="term" value="C:plasma membrane"/>
    <property type="evidence" value="ECO:0007669"/>
    <property type="project" value="UniProtKB-SubCell"/>
</dbReference>
<evidence type="ECO:0000256" key="7">
    <source>
        <dbReference type="SAM" id="Phobius"/>
    </source>
</evidence>
<feature type="transmembrane region" description="Helical" evidence="7">
    <location>
        <begin position="155"/>
        <end position="173"/>
    </location>
</feature>
<dbReference type="InterPro" id="IPR027417">
    <property type="entry name" value="P-loop_NTPase"/>
</dbReference>
<dbReference type="STRING" id="1193518.BN13_10010"/>
<protein>
    <submittedName>
        <fullName evidence="10">Putative ABC transporter</fullName>
    </submittedName>
</protein>
<dbReference type="InterPro" id="IPR011527">
    <property type="entry name" value="ABC1_TM_dom"/>
</dbReference>
<dbReference type="InterPro" id="IPR036640">
    <property type="entry name" value="ABC1_TM_sf"/>
</dbReference>
<feature type="transmembrane region" description="Helical" evidence="7">
    <location>
        <begin position="234"/>
        <end position="256"/>
    </location>
</feature>
<dbReference type="GO" id="GO:0016887">
    <property type="term" value="F:ATP hydrolysis activity"/>
    <property type="evidence" value="ECO:0007669"/>
    <property type="project" value="InterPro"/>
</dbReference>
<evidence type="ECO:0000259" key="8">
    <source>
        <dbReference type="PROSITE" id="PS50893"/>
    </source>
</evidence>
<dbReference type="PROSITE" id="PS50893">
    <property type="entry name" value="ABC_TRANSPORTER_2"/>
    <property type="match status" value="1"/>
</dbReference>
<gene>
    <name evidence="10" type="ORF">BN13_10010</name>
</gene>
<evidence type="ECO:0000313" key="11">
    <source>
        <dbReference type="Proteomes" id="UP000035720"/>
    </source>
</evidence>
<accession>A0A077M910</accession>
<dbReference type="Pfam" id="PF00005">
    <property type="entry name" value="ABC_tran"/>
    <property type="match status" value="1"/>
</dbReference>
<evidence type="ECO:0000256" key="6">
    <source>
        <dbReference type="ARBA" id="ARBA00023136"/>
    </source>
</evidence>
<dbReference type="Proteomes" id="UP000035720">
    <property type="component" value="Unassembled WGS sequence"/>
</dbReference>
<dbReference type="SUPFAM" id="SSF52540">
    <property type="entry name" value="P-loop containing nucleoside triphosphate hydrolases"/>
    <property type="match status" value="1"/>
</dbReference>
<evidence type="ECO:0000256" key="2">
    <source>
        <dbReference type="ARBA" id="ARBA00022692"/>
    </source>
</evidence>
<comment type="caution">
    <text evidence="10">The sequence shown here is derived from an EMBL/GenBank/DDBJ whole genome shotgun (WGS) entry which is preliminary data.</text>
</comment>
<dbReference type="RefSeq" id="WP_048548624.1">
    <property type="nucleotide sequence ID" value="NZ_HF571038.1"/>
</dbReference>
<keyword evidence="4" id="KW-0067">ATP-binding</keyword>
<dbReference type="SUPFAM" id="SSF90123">
    <property type="entry name" value="ABC transporter transmembrane region"/>
    <property type="match status" value="1"/>
</dbReference>